<dbReference type="Pfam" id="PF09115">
    <property type="entry name" value="DNApol3-delta_C"/>
    <property type="match status" value="1"/>
</dbReference>
<evidence type="ECO:0000256" key="4">
    <source>
        <dbReference type="ARBA" id="ARBA00022695"/>
    </source>
</evidence>
<accession>A0ABY4CRD3</accession>
<dbReference type="EC" id="2.7.7.7" evidence="1"/>
<dbReference type="EMBL" id="CP089291">
    <property type="protein sequence ID" value="UOF91791.1"/>
    <property type="molecule type" value="Genomic_DNA"/>
</dbReference>
<protein>
    <recommendedName>
        <fullName evidence="2">DNA polymerase III subunit delta'</fullName>
        <ecNumber evidence="1">2.7.7.7</ecNumber>
    </recommendedName>
</protein>
<organism evidence="9 10">
    <name type="scientific">Fodinisporobacter ferrooxydans</name>
    <dbReference type="NCBI Taxonomy" id="2901836"/>
    <lineage>
        <taxon>Bacteria</taxon>
        <taxon>Bacillati</taxon>
        <taxon>Bacillota</taxon>
        <taxon>Bacilli</taxon>
        <taxon>Bacillales</taxon>
        <taxon>Alicyclobacillaceae</taxon>
        <taxon>Fodinisporobacter</taxon>
    </lineage>
</organism>
<evidence type="ECO:0000256" key="5">
    <source>
        <dbReference type="ARBA" id="ARBA00022705"/>
    </source>
</evidence>
<gene>
    <name evidence="9" type="primary">holB</name>
    <name evidence="9" type="ORF">LSG31_05995</name>
</gene>
<feature type="domain" description="DNA polymerase III delta subunit C-terminal" evidence="8">
    <location>
        <begin position="246"/>
        <end position="321"/>
    </location>
</feature>
<reference evidence="9" key="1">
    <citation type="submission" date="2021-12" db="EMBL/GenBank/DDBJ databases">
        <title>Alicyclobacillaceae gen. nov., sp. nov., isolated from chalcocite enrichment system.</title>
        <authorList>
            <person name="Jiang Z."/>
        </authorList>
    </citation>
    <scope>NUCLEOTIDE SEQUENCE</scope>
    <source>
        <strain evidence="9">MYW30-H2</strain>
    </source>
</reference>
<keyword evidence="10" id="KW-1185">Reference proteome</keyword>
<evidence type="ECO:0000256" key="3">
    <source>
        <dbReference type="ARBA" id="ARBA00022679"/>
    </source>
</evidence>
<keyword evidence="4 9" id="KW-0548">Nucleotidyltransferase</keyword>
<evidence type="ECO:0000256" key="1">
    <source>
        <dbReference type="ARBA" id="ARBA00012417"/>
    </source>
</evidence>
<dbReference type="GO" id="GO:0003887">
    <property type="term" value="F:DNA-directed DNA polymerase activity"/>
    <property type="evidence" value="ECO:0007669"/>
    <property type="project" value="UniProtKB-EC"/>
</dbReference>
<evidence type="ECO:0000256" key="6">
    <source>
        <dbReference type="ARBA" id="ARBA00022932"/>
    </source>
</evidence>
<dbReference type="InterPro" id="IPR027417">
    <property type="entry name" value="P-loop_NTPase"/>
</dbReference>
<keyword evidence="3 9" id="KW-0808">Transferase</keyword>
<dbReference type="NCBIfam" id="TIGR00678">
    <property type="entry name" value="holB"/>
    <property type="match status" value="1"/>
</dbReference>
<evidence type="ECO:0000256" key="7">
    <source>
        <dbReference type="ARBA" id="ARBA00049244"/>
    </source>
</evidence>
<evidence type="ECO:0000259" key="8">
    <source>
        <dbReference type="Pfam" id="PF09115"/>
    </source>
</evidence>
<dbReference type="InterPro" id="IPR004622">
    <property type="entry name" value="DNA_pol_HolB"/>
</dbReference>
<name>A0ABY4CRD3_9BACL</name>
<sequence length="333" mass="37804">MDWSKVGRAGFLLQHAIQSNRLAHAYLFTGPEGMYKLEMARMFARAILCKNSVDKPCNECLSCRKCLNGNHPDIIEIHPEGASIKIDQIRSHQKLLSLKSVDVSYKIYIVDRADSMTTEAANSLLKVLEEPVSPVVAILIAKSPSSVLPTILSRCQRISFERISSEAIRADLERNQISKDQVDLLAEIAESTDEARKWAGSDVFAEWIAVVLQLTEDLTYNRGNPLFTIQEKVIKSHSDPAELSLFLQCLAWWFRDLLHVKLGVFDDLAFQQQLQRLQMQESLYSIDAITNMLVTVITTKDRLQYNVNVQLAFEHMILRLQEVKHVYSSRGAI</sequence>
<evidence type="ECO:0000256" key="2">
    <source>
        <dbReference type="ARBA" id="ARBA00014363"/>
    </source>
</evidence>
<dbReference type="SUPFAM" id="SSF52540">
    <property type="entry name" value="P-loop containing nucleoside triphosphate hydrolases"/>
    <property type="match status" value="1"/>
</dbReference>
<dbReference type="PANTHER" id="PTHR11669">
    <property type="entry name" value="REPLICATION FACTOR C / DNA POLYMERASE III GAMMA-TAU SUBUNIT"/>
    <property type="match status" value="1"/>
</dbReference>
<keyword evidence="5" id="KW-0235">DNA replication</keyword>
<dbReference type="RefSeq" id="WP_347438479.1">
    <property type="nucleotide sequence ID" value="NZ_CP089291.1"/>
</dbReference>
<dbReference type="InterPro" id="IPR050238">
    <property type="entry name" value="DNA_Rep/Repair_Clamp_Loader"/>
</dbReference>
<dbReference type="Proteomes" id="UP000830167">
    <property type="component" value="Chromosome"/>
</dbReference>
<comment type="catalytic activity">
    <reaction evidence="7">
        <text>DNA(n) + a 2'-deoxyribonucleoside 5'-triphosphate = DNA(n+1) + diphosphate</text>
        <dbReference type="Rhea" id="RHEA:22508"/>
        <dbReference type="Rhea" id="RHEA-COMP:17339"/>
        <dbReference type="Rhea" id="RHEA-COMP:17340"/>
        <dbReference type="ChEBI" id="CHEBI:33019"/>
        <dbReference type="ChEBI" id="CHEBI:61560"/>
        <dbReference type="ChEBI" id="CHEBI:173112"/>
        <dbReference type="EC" id="2.7.7.7"/>
    </reaction>
</comment>
<dbReference type="Pfam" id="PF13177">
    <property type="entry name" value="DNA_pol3_delta2"/>
    <property type="match status" value="1"/>
</dbReference>
<proteinExistence type="predicted"/>
<evidence type="ECO:0000313" key="10">
    <source>
        <dbReference type="Proteomes" id="UP000830167"/>
    </source>
</evidence>
<dbReference type="Gene3D" id="3.40.50.300">
    <property type="entry name" value="P-loop containing nucleotide triphosphate hydrolases"/>
    <property type="match status" value="1"/>
</dbReference>
<dbReference type="PANTHER" id="PTHR11669:SF8">
    <property type="entry name" value="DNA POLYMERASE III SUBUNIT DELTA"/>
    <property type="match status" value="1"/>
</dbReference>
<keyword evidence="6" id="KW-0239">DNA-directed DNA polymerase</keyword>
<dbReference type="InterPro" id="IPR015199">
    <property type="entry name" value="DNA_pol_III_delta_C"/>
</dbReference>
<evidence type="ECO:0000313" key="9">
    <source>
        <dbReference type="EMBL" id="UOF91791.1"/>
    </source>
</evidence>